<dbReference type="Proteomes" id="UP001250214">
    <property type="component" value="Unassembled WGS sequence"/>
</dbReference>
<dbReference type="SMART" id="SM00960">
    <property type="entry name" value="Robl_LC7"/>
    <property type="match status" value="1"/>
</dbReference>
<evidence type="ECO:0000259" key="1">
    <source>
        <dbReference type="SMART" id="SM00960"/>
    </source>
</evidence>
<proteinExistence type="predicted"/>
<dbReference type="RefSeq" id="WP_310912875.1">
    <property type="nucleotide sequence ID" value="NZ_JAVLVT010000005.1"/>
</dbReference>
<reference evidence="3" key="1">
    <citation type="submission" date="2023-07" db="EMBL/GenBank/DDBJ databases">
        <title>Novel species in the genus Lipingzhangella isolated from Sambhar Salt Lake.</title>
        <authorList>
            <person name="Jiya N."/>
            <person name="Kajale S."/>
            <person name="Sharma A."/>
        </authorList>
    </citation>
    <scope>NUCLEOTIDE SEQUENCE [LARGE SCALE GENOMIC DNA]</scope>
    <source>
        <strain evidence="3">LS1_29</strain>
    </source>
</reference>
<dbReference type="InterPro" id="IPR004942">
    <property type="entry name" value="Roadblock/LAMTOR2_dom"/>
</dbReference>
<dbReference type="Pfam" id="PF03259">
    <property type="entry name" value="Robl_LC7"/>
    <property type="match status" value="1"/>
</dbReference>
<dbReference type="EMBL" id="JAVLVT010000005">
    <property type="protein sequence ID" value="MDS1271350.1"/>
    <property type="molecule type" value="Genomic_DNA"/>
</dbReference>
<organism evidence="2 3">
    <name type="scientific">Lipingzhangella rawalii</name>
    <dbReference type="NCBI Taxonomy" id="2055835"/>
    <lineage>
        <taxon>Bacteria</taxon>
        <taxon>Bacillati</taxon>
        <taxon>Actinomycetota</taxon>
        <taxon>Actinomycetes</taxon>
        <taxon>Streptosporangiales</taxon>
        <taxon>Nocardiopsidaceae</taxon>
        <taxon>Lipingzhangella</taxon>
    </lineage>
</organism>
<dbReference type="PANTHER" id="PTHR36222:SF1">
    <property type="entry name" value="SERINE PROTEASE INHIBITOR RV3364C"/>
    <property type="match status" value="1"/>
</dbReference>
<accession>A0ABU2H925</accession>
<dbReference type="InterPro" id="IPR053141">
    <property type="entry name" value="Mycobact_SerProt_Inhib_Rv3364c"/>
</dbReference>
<protein>
    <submittedName>
        <fullName evidence="2">Roadblock/LC7 domain-containing protein</fullName>
    </submittedName>
</protein>
<evidence type="ECO:0000313" key="2">
    <source>
        <dbReference type="EMBL" id="MDS1271350.1"/>
    </source>
</evidence>
<feature type="domain" description="Roadblock/LAMTOR2" evidence="1">
    <location>
        <begin position="9"/>
        <end position="99"/>
    </location>
</feature>
<evidence type="ECO:0000313" key="3">
    <source>
        <dbReference type="Proteomes" id="UP001250214"/>
    </source>
</evidence>
<dbReference type="Gene3D" id="3.30.450.30">
    <property type="entry name" value="Dynein light chain 2a, cytoplasmic"/>
    <property type="match status" value="1"/>
</dbReference>
<comment type="caution">
    <text evidence="2">The sequence shown here is derived from an EMBL/GenBank/DDBJ whole genome shotgun (WGS) entry which is preliminary data.</text>
</comment>
<dbReference type="PANTHER" id="PTHR36222">
    <property type="entry name" value="SERINE PROTEASE INHIBITOR RV3364C"/>
    <property type="match status" value="1"/>
</dbReference>
<name>A0ABU2H925_9ACTN</name>
<gene>
    <name evidence="2" type="ORF">RIF23_13690</name>
</gene>
<sequence>MSTDIGQLDWLLDQLLERAAGTTAAVLLSADGLLLGSSSELPTEDAEHLAALASGLHSLARGAGEHFHSGQVLQSVVEMERAYLLVTAAGNGACLAVLAEAEANIGLIAYELNAFVNRVGSTLETSDRQTLGAPESSGAS</sequence>
<keyword evidence="3" id="KW-1185">Reference proteome</keyword>
<dbReference type="SUPFAM" id="SSF103196">
    <property type="entry name" value="Roadblock/LC7 domain"/>
    <property type="match status" value="1"/>
</dbReference>